<keyword evidence="2" id="KW-1185">Reference proteome</keyword>
<gene>
    <name evidence="1" type="ORF">ABN16_07425</name>
</gene>
<dbReference type="AlphaFoldDB" id="A0AAC8ZGK0"/>
<proteinExistence type="predicted"/>
<evidence type="ECO:0000313" key="2">
    <source>
        <dbReference type="Proteomes" id="UP000036000"/>
    </source>
</evidence>
<reference evidence="1 2" key="1">
    <citation type="submission" date="2015-07" db="EMBL/GenBank/DDBJ databases">
        <title>Lactobacillus korensis/26-25/ whole genome sequencing.</title>
        <authorList>
            <person name="Kim M.K."/>
            <person name="Im W.-T."/>
            <person name="Srinivasan S."/>
            <person name="Lee J.-J."/>
        </authorList>
    </citation>
    <scope>NUCLEOTIDE SEQUENCE [LARGE SCALE GENOMIC DNA]</scope>
    <source>
        <strain evidence="1 2">26-25</strain>
    </source>
</reference>
<accession>A0AAC8ZGK0</accession>
<dbReference type="Proteomes" id="UP000036000">
    <property type="component" value="Chromosome"/>
</dbReference>
<organism evidence="1 2">
    <name type="scientific">Levilactobacillus koreensis</name>
    <dbReference type="NCBI Taxonomy" id="637971"/>
    <lineage>
        <taxon>Bacteria</taxon>
        <taxon>Bacillati</taxon>
        <taxon>Bacillota</taxon>
        <taxon>Bacilli</taxon>
        <taxon>Lactobacillales</taxon>
        <taxon>Lactobacillaceae</taxon>
        <taxon>Levilactobacillus</taxon>
    </lineage>
</organism>
<name>A0AAC8ZGK0_9LACO</name>
<sequence length="68" mass="7366">MQPAVSTMLVGVPSRLTLWATLKTRVLRGFKSSRRTAPQSGASPQQAESLAAGARPFFIQPNHYAILV</sequence>
<dbReference type="EMBL" id="CP012033">
    <property type="protein sequence ID" value="AKP64843.1"/>
    <property type="molecule type" value="Genomic_DNA"/>
</dbReference>
<protein>
    <submittedName>
        <fullName evidence="1">Uncharacterized protein</fullName>
    </submittedName>
</protein>
<evidence type="ECO:0000313" key="1">
    <source>
        <dbReference type="EMBL" id="AKP64843.1"/>
    </source>
</evidence>
<dbReference type="KEGG" id="lko:ABN16_07425"/>